<dbReference type="FunFam" id="3.40.50.300:FF:000221">
    <property type="entry name" value="Multidrug ABC transporter ATP-binding protein"/>
    <property type="match status" value="1"/>
</dbReference>
<feature type="transmembrane region" description="Helical" evidence="11">
    <location>
        <begin position="41"/>
        <end position="59"/>
    </location>
</feature>
<dbReference type="PROSITE" id="PS00211">
    <property type="entry name" value="ABC_TRANSPORTER_1"/>
    <property type="match status" value="1"/>
</dbReference>
<keyword evidence="4 11" id="KW-0812">Transmembrane</keyword>
<dbReference type="AlphaFoldDB" id="A0A0R2XQ76"/>
<evidence type="ECO:0000256" key="5">
    <source>
        <dbReference type="ARBA" id="ARBA00022741"/>
    </source>
</evidence>
<dbReference type="InterPro" id="IPR011917">
    <property type="entry name" value="ABC_transpr_lipidA"/>
</dbReference>
<feature type="transmembrane region" description="Helical" evidence="11">
    <location>
        <begin position="145"/>
        <end position="167"/>
    </location>
</feature>
<dbReference type="GO" id="GO:0016887">
    <property type="term" value="F:ATP hydrolysis activity"/>
    <property type="evidence" value="ECO:0007669"/>
    <property type="project" value="InterPro"/>
</dbReference>
<evidence type="ECO:0000256" key="11">
    <source>
        <dbReference type="SAM" id="Phobius"/>
    </source>
</evidence>
<feature type="domain" description="ABC transmembrane type-1" evidence="13">
    <location>
        <begin position="1"/>
        <end position="206"/>
    </location>
</feature>
<evidence type="ECO:0000256" key="4">
    <source>
        <dbReference type="ARBA" id="ARBA00022692"/>
    </source>
</evidence>
<keyword evidence="6" id="KW-0067">ATP-binding</keyword>
<feature type="domain" description="ABC transporter" evidence="12">
    <location>
        <begin position="238"/>
        <end position="485"/>
    </location>
</feature>
<gene>
    <name evidence="14" type="ORF">ABS26_09195</name>
</gene>
<reference evidence="14 15" key="1">
    <citation type="submission" date="2015-10" db="EMBL/GenBank/DDBJ databases">
        <title>Metagenome-Assembled Genomes uncover a global brackish microbiome.</title>
        <authorList>
            <person name="Hugerth L.W."/>
            <person name="Larsson J."/>
            <person name="Alneberg J."/>
            <person name="Lindh M.V."/>
            <person name="Legrand C."/>
            <person name="Pinhassi J."/>
            <person name="Andersson A.F."/>
        </authorList>
    </citation>
    <scope>NUCLEOTIDE SEQUENCE [LARGE SCALE GENOMIC DNA]</scope>
    <source>
        <strain evidence="14">BACL3 MAG-120531-bin86</strain>
    </source>
</reference>
<proteinExistence type="predicted"/>
<dbReference type="Pfam" id="PF00664">
    <property type="entry name" value="ABC_membrane"/>
    <property type="match status" value="1"/>
</dbReference>
<evidence type="ECO:0000256" key="9">
    <source>
        <dbReference type="ARBA" id="ARBA00023055"/>
    </source>
</evidence>
<dbReference type="InterPro" id="IPR017871">
    <property type="entry name" value="ABC_transporter-like_CS"/>
</dbReference>
<comment type="caution">
    <text evidence="14">The sequence shown here is derived from an EMBL/GenBank/DDBJ whole genome shotgun (WGS) entry which is preliminary data.</text>
</comment>
<evidence type="ECO:0000256" key="10">
    <source>
        <dbReference type="ARBA" id="ARBA00023136"/>
    </source>
</evidence>
<dbReference type="GO" id="GO:0005886">
    <property type="term" value="C:plasma membrane"/>
    <property type="evidence" value="ECO:0007669"/>
    <property type="project" value="UniProtKB-SubCell"/>
</dbReference>
<dbReference type="InterPro" id="IPR003593">
    <property type="entry name" value="AAA+_ATPase"/>
</dbReference>
<dbReference type="CDD" id="cd18552">
    <property type="entry name" value="ABC_6TM_MsbA_like"/>
    <property type="match status" value="1"/>
</dbReference>
<evidence type="ECO:0000256" key="6">
    <source>
        <dbReference type="ARBA" id="ARBA00022840"/>
    </source>
</evidence>
<dbReference type="GO" id="GO:0034040">
    <property type="term" value="F:ATPase-coupled lipid transmembrane transporter activity"/>
    <property type="evidence" value="ECO:0007669"/>
    <property type="project" value="InterPro"/>
</dbReference>
<dbReference type="InterPro" id="IPR039421">
    <property type="entry name" value="Type_1_exporter"/>
</dbReference>
<dbReference type="PROSITE" id="PS50929">
    <property type="entry name" value="ABC_TM1F"/>
    <property type="match status" value="1"/>
</dbReference>
<organism evidence="14 15">
    <name type="scientific">OM182 bacterium BACL3 MAG-120531-bin86</name>
    <dbReference type="NCBI Taxonomy" id="1655628"/>
    <lineage>
        <taxon>Bacteria</taxon>
        <taxon>Pseudomonadati</taxon>
        <taxon>Pseudomonadota</taxon>
        <taxon>Gammaproteobacteria</taxon>
        <taxon>OMG group</taxon>
        <taxon>OM182 clade</taxon>
    </lineage>
</organism>
<dbReference type="Proteomes" id="UP000052124">
    <property type="component" value="Unassembled WGS sequence"/>
</dbReference>
<sequence>MEHTLDLPVRFFDRAEPGRLISKVTYDVNQITGAVTNAVTVVLREGLTVIGLLAALFYVDWQLSLAFLLIAPIVGKTVSIASRYFRRYSTQMQDSMGEVTQIIGESIRGHHVVRTFNAKGQVSEKFDAASERNRTQNMKMAGTELISTPVIQLLVSSAIAGLIWFLMAPEFMRDRSSGDFVTFLTMAASLAKPIRQLSQINSVIQRGLSAASSIFSLLDEPGEVDCGEKTLPRAIEHIEFDNVRFAYAPASENHPGEIQDTSESAVDGVSFDVEAGQTIALVGKSGSGKTTLVSLLPRFYDCTEGEIRINGSALPDYSLQSLRHQIAVVSQKVVLFSGSILDNIAYGAAEPIDRDAVIEAARNAHALEFIEQLPQGIDTQIGDDAGMLSGGQRQRIAIARALFDDAPILILDEATSALDSESELHIQEALSTLMQGRTTFVIAHRLSTVESADRILVMQNGKIIESGSHKELIAQEGHYAYLYNIQFAES</sequence>
<evidence type="ECO:0000313" key="14">
    <source>
        <dbReference type="EMBL" id="KRP38298.1"/>
    </source>
</evidence>
<dbReference type="EMBL" id="LIDH01000192">
    <property type="protein sequence ID" value="KRP38298.1"/>
    <property type="molecule type" value="Genomic_DNA"/>
</dbReference>
<dbReference type="Gene3D" id="1.20.1560.10">
    <property type="entry name" value="ABC transporter type 1, transmembrane domain"/>
    <property type="match status" value="1"/>
</dbReference>
<accession>A0A0R2XQ76</accession>
<evidence type="ECO:0000256" key="7">
    <source>
        <dbReference type="ARBA" id="ARBA00022967"/>
    </source>
</evidence>
<dbReference type="SMART" id="SM00382">
    <property type="entry name" value="AAA"/>
    <property type="match status" value="1"/>
</dbReference>
<protein>
    <submittedName>
        <fullName evidence="14">Uncharacterized protein</fullName>
    </submittedName>
</protein>
<evidence type="ECO:0000256" key="2">
    <source>
        <dbReference type="ARBA" id="ARBA00022448"/>
    </source>
</evidence>
<keyword evidence="9" id="KW-0445">Lipid transport</keyword>
<dbReference type="GO" id="GO:0140359">
    <property type="term" value="F:ABC-type transporter activity"/>
    <property type="evidence" value="ECO:0007669"/>
    <property type="project" value="InterPro"/>
</dbReference>
<feature type="transmembrane region" description="Helical" evidence="11">
    <location>
        <begin position="65"/>
        <end position="85"/>
    </location>
</feature>
<keyword evidence="3" id="KW-1003">Cell membrane</keyword>
<keyword evidence="7" id="KW-1278">Translocase</keyword>
<evidence type="ECO:0000259" key="13">
    <source>
        <dbReference type="PROSITE" id="PS50929"/>
    </source>
</evidence>
<dbReference type="SUPFAM" id="SSF52540">
    <property type="entry name" value="P-loop containing nucleoside triphosphate hydrolases"/>
    <property type="match status" value="1"/>
</dbReference>
<keyword evidence="10 11" id="KW-0472">Membrane</keyword>
<evidence type="ECO:0000256" key="8">
    <source>
        <dbReference type="ARBA" id="ARBA00022989"/>
    </source>
</evidence>
<dbReference type="PANTHER" id="PTHR24221:SF654">
    <property type="entry name" value="ATP-BINDING CASSETTE SUB-FAMILY B MEMBER 6"/>
    <property type="match status" value="1"/>
</dbReference>
<name>A0A0R2XQ76_9GAMM</name>
<dbReference type="InterPro" id="IPR027417">
    <property type="entry name" value="P-loop_NTPase"/>
</dbReference>
<keyword evidence="8 11" id="KW-1133">Transmembrane helix</keyword>
<keyword evidence="5" id="KW-0547">Nucleotide-binding</keyword>
<dbReference type="InterPro" id="IPR003439">
    <property type="entry name" value="ABC_transporter-like_ATP-bd"/>
</dbReference>
<evidence type="ECO:0000256" key="1">
    <source>
        <dbReference type="ARBA" id="ARBA00004651"/>
    </source>
</evidence>
<evidence type="ECO:0000313" key="15">
    <source>
        <dbReference type="Proteomes" id="UP000052124"/>
    </source>
</evidence>
<dbReference type="NCBIfam" id="TIGR02203">
    <property type="entry name" value="MsbA_lipidA"/>
    <property type="match status" value="1"/>
</dbReference>
<evidence type="ECO:0000259" key="12">
    <source>
        <dbReference type="PROSITE" id="PS50893"/>
    </source>
</evidence>
<dbReference type="PANTHER" id="PTHR24221">
    <property type="entry name" value="ATP-BINDING CASSETTE SUB-FAMILY B"/>
    <property type="match status" value="1"/>
</dbReference>
<dbReference type="Pfam" id="PF00005">
    <property type="entry name" value="ABC_tran"/>
    <property type="match status" value="1"/>
</dbReference>
<dbReference type="InterPro" id="IPR036640">
    <property type="entry name" value="ABC1_TM_sf"/>
</dbReference>
<comment type="subcellular location">
    <subcellularLocation>
        <location evidence="1">Cell membrane</location>
        <topology evidence="1">Multi-pass membrane protein</topology>
    </subcellularLocation>
</comment>
<dbReference type="InterPro" id="IPR011527">
    <property type="entry name" value="ABC1_TM_dom"/>
</dbReference>
<dbReference type="GO" id="GO:0005524">
    <property type="term" value="F:ATP binding"/>
    <property type="evidence" value="ECO:0007669"/>
    <property type="project" value="UniProtKB-KW"/>
</dbReference>
<dbReference type="Gene3D" id="3.40.50.300">
    <property type="entry name" value="P-loop containing nucleotide triphosphate hydrolases"/>
    <property type="match status" value="1"/>
</dbReference>
<dbReference type="PROSITE" id="PS50893">
    <property type="entry name" value="ABC_TRANSPORTER_2"/>
    <property type="match status" value="1"/>
</dbReference>
<dbReference type="SUPFAM" id="SSF90123">
    <property type="entry name" value="ABC transporter transmembrane region"/>
    <property type="match status" value="1"/>
</dbReference>
<evidence type="ECO:0000256" key="3">
    <source>
        <dbReference type="ARBA" id="ARBA00022475"/>
    </source>
</evidence>
<keyword evidence="2" id="KW-0813">Transport</keyword>